<dbReference type="AlphaFoldDB" id="A0A9P5EHI2"/>
<feature type="compositionally biased region" description="Basic residues" evidence="1">
    <location>
        <begin position="339"/>
        <end position="353"/>
    </location>
</feature>
<protein>
    <submittedName>
        <fullName evidence="2">Uncharacterized protein</fullName>
    </submittedName>
</protein>
<dbReference type="OrthoDB" id="10378148at2759"/>
<keyword evidence="3" id="KW-1185">Reference proteome</keyword>
<feature type="compositionally biased region" description="Basic and acidic residues" evidence="1">
    <location>
        <begin position="210"/>
        <end position="228"/>
    </location>
</feature>
<feature type="region of interest" description="Disordered" evidence="1">
    <location>
        <begin position="210"/>
        <end position="234"/>
    </location>
</feature>
<sequence length="353" mass="40261">MNWMEAVGKLLRTLFQFLKPQDLPVADYSGELDAHRVPRSESKRRSCDPRQLQGCSKSGLHSFTYDIPYECFPHEQLCTEIQTEASAELAIRGLHSRLNSLNIRLDNHKRAIITIEKCLNTINPRRRATALWACNTRRKAIAHLEARIQHDHRYLAIKHGIFAESRAAIIRIQNSIDKSEREQDPIDRELWQEEIAERFHEKSMDKIRQADEGAYETEERLTRSRHEGAASAASPMPFEQVLGTAQEDVQYRGMAGMVGLSLVQYTEEAAIKVEEEDFNAVAPWTTLIRPKYDALSAGSTDEWRQIQTTSAINSRTGSARMMAQAAHPSGPQRSSSTRLPRHHPYTTPRHRAI</sequence>
<feature type="region of interest" description="Disordered" evidence="1">
    <location>
        <begin position="316"/>
        <end position="353"/>
    </location>
</feature>
<evidence type="ECO:0000313" key="2">
    <source>
        <dbReference type="EMBL" id="KAF4841244.1"/>
    </source>
</evidence>
<name>A0A9P5EHI2_COLSI</name>
<accession>A0A9P5EHI2</accession>
<reference evidence="2" key="1">
    <citation type="submission" date="2019-06" db="EMBL/GenBank/DDBJ databases">
        <authorList>
            <person name="Gan P."/>
            <person name="Shirasu K."/>
        </authorList>
    </citation>
    <scope>NUCLEOTIDE SEQUENCE [LARGE SCALE GENOMIC DNA]</scope>
    <source>
        <strain evidence="2">CAD2</strain>
    </source>
</reference>
<dbReference type="EMBL" id="QPMT01000107">
    <property type="protein sequence ID" value="KAF4841244.1"/>
    <property type="molecule type" value="Genomic_DNA"/>
</dbReference>
<gene>
    <name evidence="2" type="ORF">CGCSCA2_v014900</name>
</gene>
<dbReference type="Proteomes" id="UP000711996">
    <property type="component" value="Unassembled WGS sequence"/>
</dbReference>
<evidence type="ECO:0000313" key="3">
    <source>
        <dbReference type="Proteomes" id="UP000711996"/>
    </source>
</evidence>
<organism evidence="2 3">
    <name type="scientific">Colletotrichum siamense</name>
    <name type="common">Anthracnose fungus</name>
    <dbReference type="NCBI Taxonomy" id="690259"/>
    <lineage>
        <taxon>Eukaryota</taxon>
        <taxon>Fungi</taxon>
        <taxon>Dikarya</taxon>
        <taxon>Ascomycota</taxon>
        <taxon>Pezizomycotina</taxon>
        <taxon>Sordariomycetes</taxon>
        <taxon>Hypocreomycetidae</taxon>
        <taxon>Glomerellales</taxon>
        <taxon>Glomerellaceae</taxon>
        <taxon>Colletotrichum</taxon>
        <taxon>Colletotrichum gloeosporioides species complex</taxon>
    </lineage>
</organism>
<evidence type="ECO:0000256" key="1">
    <source>
        <dbReference type="SAM" id="MobiDB-lite"/>
    </source>
</evidence>
<proteinExistence type="predicted"/>
<comment type="caution">
    <text evidence="2">The sequence shown here is derived from an EMBL/GenBank/DDBJ whole genome shotgun (WGS) entry which is preliminary data.</text>
</comment>